<dbReference type="Proteomes" id="UP000050761">
    <property type="component" value="Unassembled WGS sequence"/>
</dbReference>
<reference evidence="3" key="2">
    <citation type="submission" date="2019-09" db="UniProtKB">
        <authorList>
            <consortium name="WormBaseParasite"/>
        </authorList>
    </citation>
    <scope>IDENTIFICATION</scope>
</reference>
<evidence type="ECO:0000313" key="1">
    <source>
        <dbReference type="EMBL" id="VDP15595.1"/>
    </source>
</evidence>
<evidence type="ECO:0000313" key="2">
    <source>
        <dbReference type="Proteomes" id="UP000050761"/>
    </source>
</evidence>
<proteinExistence type="predicted"/>
<keyword evidence="2" id="KW-1185">Reference proteome</keyword>
<sequence>MSSRDDSVVCWVEMERELDIMESRPRRHLANNIMREEVPNTLKEVEMQDIRMFPCSKTDASATVNAVLPVLLRAVGVQFPKSMNTCLFYTSKKMPRPPTFQLLEEWNLLPTGKMMFSVPSAGAKNIALSLIQAMTKTTPCIEFVFSLLETKASQLDELYWSKAKSVRIARFEEYLREIMKELQSINFSISDEDFKLAIVVYALGILKRWVHDTIPESVVEAEKEQGKKRKKRDERPFTQDHFIEKMKNCLFKGLSNPLHLQSAGVLQVSLRLLLSLVEAQLNYGKKGVPRDYESNLRSVRETITNFLLRRECDKVSPTDTLAALDAWRQLVRTLDMPGKMFSCFESSSALCNALRIYFEFSRASRVSDQWIQECERLFASSQQFPSQDDKAVIVHAYIDVLEHHWRSRHTHKAKLKEVLEKAIIMCPYEGSFIRRFIDIFSGGSRNLILRRFFDGIHAKDDPTRDMYHSLSCLYMEQRRAEMLLEGGAALHSNAVALITRREAEQRKDPALWRLAMAQSRTKRCFDEVISSICFNIYEGVDLIYS</sequence>
<evidence type="ECO:0000313" key="3">
    <source>
        <dbReference type="WBParaSite" id="HPBE_0001956601-mRNA-1"/>
    </source>
</evidence>
<accession>A0A3P8CBB7</accession>
<gene>
    <name evidence="1" type="ORF">HPBE_LOCUS19565</name>
</gene>
<accession>A0A183GBS2</accession>
<dbReference type="WBParaSite" id="HPBE_0001956601-mRNA-1">
    <property type="protein sequence ID" value="HPBE_0001956601-mRNA-1"/>
    <property type="gene ID" value="HPBE_0001956601"/>
</dbReference>
<organism evidence="2 3">
    <name type="scientific">Heligmosomoides polygyrus</name>
    <name type="common">Parasitic roundworm</name>
    <dbReference type="NCBI Taxonomy" id="6339"/>
    <lineage>
        <taxon>Eukaryota</taxon>
        <taxon>Metazoa</taxon>
        <taxon>Ecdysozoa</taxon>
        <taxon>Nematoda</taxon>
        <taxon>Chromadorea</taxon>
        <taxon>Rhabditida</taxon>
        <taxon>Rhabditina</taxon>
        <taxon>Rhabditomorpha</taxon>
        <taxon>Strongyloidea</taxon>
        <taxon>Heligmosomidae</taxon>
        <taxon>Heligmosomoides</taxon>
    </lineage>
</organism>
<reference evidence="1 2" key="1">
    <citation type="submission" date="2018-11" db="EMBL/GenBank/DDBJ databases">
        <authorList>
            <consortium name="Pathogen Informatics"/>
        </authorList>
    </citation>
    <scope>NUCLEOTIDE SEQUENCE [LARGE SCALE GENOMIC DNA]</scope>
</reference>
<name>A0A183GBS2_HELPZ</name>
<protein>
    <submittedName>
        <fullName evidence="3">Anaphase-promoting complex subunit 5</fullName>
    </submittedName>
</protein>
<dbReference type="OrthoDB" id="5816204at2759"/>
<dbReference type="EMBL" id="UZAH01031464">
    <property type="protein sequence ID" value="VDP15595.1"/>
    <property type="molecule type" value="Genomic_DNA"/>
</dbReference>
<dbReference type="AlphaFoldDB" id="A0A183GBS2"/>